<name>A0A1X1RF97_MYCFA</name>
<keyword evidence="3" id="KW-1185">Reference proteome</keyword>
<dbReference type="EMBL" id="LQOJ01000031">
    <property type="protein sequence ID" value="ORV04255.1"/>
    <property type="molecule type" value="Genomic_DNA"/>
</dbReference>
<reference evidence="2 3" key="1">
    <citation type="submission" date="2016-01" db="EMBL/GenBank/DDBJ databases">
        <title>The new phylogeny of the genus Mycobacterium.</title>
        <authorList>
            <person name="Tarcisio F."/>
            <person name="Conor M."/>
            <person name="Antonella G."/>
            <person name="Elisabetta G."/>
            <person name="Giulia F.S."/>
            <person name="Sara T."/>
            <person name="Anna F."/>
            <person name="Clotilde B."/>
            <person name="Roberto B."/>
            <person name="Veronica D.S."/>
            <person name="Fabio R."/>
            <person name="Monica P."/>
            <person name="Olivier J."/>
            <person name="Enrico T."/>
            <person name="Nicola S."/>
        </authorList>
    </citation>
    <scope>NUCLEOTIDE SEQUENCE [LARGE SCALE GENOMIC DNA]</scope>
    <source>
        <strain evidence="2 3">DSM 44179</strain>
    </source>
</reference>
<comment type="caution">
    <text evidence="2">The sequence shown here is derived from an EMBL/GenBank/DDBJ whole genome shotgun (WGS) entry which is preliminary data.</text>
</comment>
<dbReference type="RefSeq" id="WP_085095203.1">
    <property type="nucleotide sequence ID" value="NZ_AP022603.1"/>
</dbReference>
<organism evidence="2 3">
    <name type="scientific">Mycolicibacterium fallax</name>
    <name type="common">Mycobacterium fallax</name>
    <dbReference type="NCBI Taxonomy" id="1793"/>
    <lineage>
        <taxon>Bacteria</taxon>
        <taxon>Bacillati</taxon>
        <taxon>Actinomycetota</taxon>
        <taxon>Actinomycetes</taxon>
        <taxon>Mycobacteriales</taxon>
        <taxon>Mycobacteriaceae</taxon>
        <taxon>Mycolicibacterium</taxon>
    </lineage>
</organism>
<evidence type="ECO:0000256" key="1">
    <source>
        <dbReference type="SAM" id="MobiDB-lite"/>
    </source>
</evidence>
<dbReference type="AlphaFoldDB" id="A0A1X1RF97"/>
<dbReference type="OrthoDB" id="4775331at2"/>
<dbReference type="InterPro" id="IPR045596">
    <property type="entry name" value="DUF6459"/>
</dbReference>
<sequence>MTVVPVIDYEPPAGPAERPAPAPRAVCRSLPPHRPRAAARAGQSARHRDAARFAEAALRAVLEAVDRRRQPGQLRALLAGRLLDAVDALRHRVGAGAETAVLRRVRLQAVDPAETAFEVAASYARGPRVHAIAARIGPAPGTRWRVTALHIG</sequence>
<feature type="compositionally biased region" description="Pro residues" evidence="1">
    <location>
        <begin position="12"/>
        <end position="22"/>
    </location>
</feature>
<gene>
    <name evidence="2" type="ORF">AWC04_08870</name>
</gene>
<proteinExistence type="predicted"/>
<evidence type="ECO:0000313" key="2">
    <source>
        <dbReference type="EMBL" id="ORV04255.1"/>
    </source>
</evidence>
<accession>A0A1X1RF97</accession>
<dbReference type="STRING" id="1793.AWC04_08870"/>
<dbReference type="Pfam" id="PF20060">
    <property type="entry name" value="DUF6459"/>
    <property type="match status" value="1"/>
</dbReference>
<dbReference type="Proteomes" id="UP000193484">
    <property type="component" value="Unassembled WGS sequence"/>
</dbReference>
<evidence type="ECO:0000313" key="3">
    <source>
        <dbReference type="Proteomes" id="UP000193484"/>
    </source>
</evidence>
<protein>
    <submittedName>
        <fullName evidence="2">Uncharacterized protein</fullName>
    </submittedName>
</protein>
<feature type="region of interest" description="Disordered" evidence="1">
    <location>
        <begin position="1"/>
        <end position="24"/>
    </location>
</feature>